<feature type="region of interest" description="Disordered" evidence="1">
    <location>
        <begin position="35"/>
        <end position="58"/>
    </location>
</feature>
<dbReference type="EMBL" id="JACHMN010000001">
    <property type="protein sequence ID" value="MBB5867604.1"/>
    <property type="molecule type" value="Genomic_DNA"/>
</dbReference>
<evidence type="ECO:0000313" key="2">
    <source>
        <dbReference type="EMBL" id="MBB5867604.1"/>
    </source>
</evidence>
<dbReference type="RefSeq" id="WP_221469695.1">
    <property type="nucleotide sequence ID" value="NZ_JACHMN010000001.1"/>
</dbReference>
<proteinExistence type="predicted"/>
<comment type="caution">
    <text evidence="2">The sequence shown here is derived from an EMBL/GenBank/DDBJ whole genome shotgun (WGS) entry which is preliminary data.</text>
</comment>
<organism evidence="2 3">
    <name type="scientific">Allocatelliglobosispora scoriae</name>
    <dbReference type="NCBI Taxonomy" id="643052"/>
    <lineage>
        <taxon>Bacteria</taxon>
        <taxon>Bacillati</taxon>
        <taxon>Actinomycetota</taxon>
        <taxon>Actinomycetes</taxon>
        <taxon>Micromonosporales</taxon>
        <taxon>Micromonosporaceae</taxon>
        <taxon>Allocatelliglobosispora</taxon>
    </lineage>
</organism>
<name>A0A841BH41_9ACTN</name>
<dbReference type="AlphaFoldDB" id="A0A841BH41"/>
<reference evidence="2 3" key="1">
    <citation type="submission" date="2020-08" db="EMBL/GenBank/DDBJ databases">
        <title>Sequencing the genomes of 1000 actinobacteria strains.</title>
        <authorList>
            <person name="Klenk H.-P."/>
        </authorList>
    </citation>
    <scope>NUCLEOTIDE SEQUENCE [LARGE SCALE GENOMIC DNA]</scope>
    <source>
        <strain evidence="2 3">DSM 45362</strain>
    </source>
</reference>
<sequence>MATYRSPAVLLSADGTRTSGTVALFTEPARKGGIPPWAGDFRPGADSPSIKSPVGKTLTLEMPDGRTAKVLVQSLKGGSKASVLALLGEDLAPF</sequence>
<evidence type="ECO:0000256" key="1">
    <source>
        <dbReference type="SAM" id="MobiDB-lite"/>
    </source>
</evidence>
<dbReference type="Proteomes" id="UP000587527">
    <property type="component" value="Unassembled WGS sequence"/>
</dbReference>
<accession>A0A841BH41</accession>
<protein>
    <submittedName>
        <fullName evidence="2">Uncharacterized protein</fullName>
    </submittedName>
</protein>
<gene>
    <name evidence="2" type="ORF">F4553_000983</name>
</gene>
<evidence type="ECO:0000313" key="3">
    <source>
        <dbReference type="Proteomes" id="UP000587527"/>
    </source>
</evidence>
<keyword evidence="3" id="KW-1185">Reference proteome</keyword>